<dbReference type="Pfam" id="PF00117">
    <property type="entry name" value="GATase"/>
    <property type="match status" value="1"/>
</dbReference>
<feature type="domain" description="Glutamine amidotransferase" evidence="1">
    <location>
        <begin position="31"/>
        <end position="173"/>
    </location>
</feature>
<dbReference type="PANTHER" id="PTHR42695">
    <property type="entry name" value="GLUTAMINE AMIDOTRANSFERASE YLR126C-RELATED"/>
    <property type="match status" value="1"/>
</dbReference>
<dbReference type="InterPro" id="IPR017926">
    <property type="entry name" value="GATASE"/>
</dbReference>
<dbReference type="EMBL" id="UINC01001199">
    <property type="protein sequence ID" value="SUZ74074.1"/>
    <property type="molecule type" value="Genomic_DNA"/>
</dbReference>
<evidence type="ECO:0000259" key="1">
    <source>
        <dbReference type="Pfam" id="PF00117"/>
    </source>
</evidence>
<dbReference type="PROSITE" id="PS51273">
    <property type="entry name" value="GATASE_TYPE_1"/>
    <property type="match status" value="1"/>
</dbReference>
<name>A0A381Q5A2_9ZZZZ</name>
<accession>A0A381Q5A2</accession>
<evidence type="ECO:0000313" key="2">
    <source>
        <dbReference type="EMBL" id="SUZ74074.1"/>
    </source>
</evidence>
<dbReference type="InterPro" id="IPR044992">
    <property type="entry name" value="ChyE-like"/>
</dbReference>
<protein>
    <recommendedName>
        <fullName evidence="1">Glutamine amidotransferase domain-containing protein</fullName>
    </recommendedName>
</protein>
<dbReference type="InterPro" id="IPR029062">
    <property type="entry name" value="Class_I_gatase-like"/>
</dbReference>
<dbReference type="CDD" id="cd01741">
    <property type="entry name" value="GATase1_1"/>
    <property type="match status" value="1"/>
</dbReference>
<dbReference type="PANTHER" id="PTHR42695:SF5">
    <property type="entry name" value="GLUTAMINE AMIDOTRANSFERASE YLR126C-RELATED"/>
    <property type="match status" value="1"/>
</dbReference>
<reference evidence="2" key="1">
    <citation type="submission" date="2018-05" db="EMBL/GenBank/DDBJ databases">
        <authorList>
            <person name="Lanie J.A."/>
            <person name="Ng W.-L."/>
            <person name="Kazmierczak K.M."/>
            <person name="Andrzejewski T.M."/>
            <person name="Davidsen T.M."/>
            <person name="Wayne K.J."/>
            <person name="Tettelin H."/>
            <person name="Glass J.I."/>
            <person name="Rusch D."/>
            <person name="Podicherti R."/>
            <person name="Tsui H.-C.T."/>
            <person name="Winkler M.E."/>
        </authorList>
    </citation>
    <scope>NUCLEOTIDE SEQUENCE</scope>
</reference>
<gene>
    <name evidence="2" type="ORF">METZ01_LOCUS26928</name>
</gene>
<dbReference type="SUPFAM" id="SSF52317">
    <property type="entry name" value="Class I glutamine amidotransferase-like"/>
    <property type="match status" value="1"/>
</dbReference>
<organism evidence="2">
    <name type="scientific">marine metagenome</name>
    <dbReference type="NCBI Taxonomy" id="408172"/>
    <lineage>
        <taxon>unclassified sequences</taxon>
        <taxon>metagenomes</taxon>
        <taxon>ecological metagenomes</taxon>
    </lineage>
</organism>
<dbReference type="Gene3D" id="3.40.50.880">
    <property type="match status" value="1"/>
</dbReference>
<sequence>MAAQEVLCFARSLPCTSSNIEVFDLLSGAPSTLALKRTDVVLIGGSGEHSVVRGGPWLSRALDTMTELYAKSRPTFASCWGFQAMAQALGGTVVTDRDRAEVGTAWVELTHDGEADPVFGPLGKRFRVPIGHEDVVTQIPKSARLLASSDLVENQAFVFLDKPIYATQFHPELNRADLVARLTKYTEYLPLTGHKSIKEFEDSTPETPESESILPRFLKEVLGD</sequence>
<proteinExistence type="predicted"/>
<dbReference type="AlphaFoldDB" id="A0A381Q5A2"/>
<dbReference type="GO" id="GO:0005829">
    <property type="term" value="C:cytosol"/>
    <property type="evidence" value="ECO:0007669"/>
    <property type="project" value="TreeGrafter"/>
</dbReference>